<dbReference type="InterPro" id="IPR028119">
    <property type="entry name" value="Snapin/Pallidin/Snn1"/>
</dbReference>
<dbReference type="GO" id="GO:0031083">
    <property type="term" value="C:BLOC-1 complex"/>
    <property type="evidence" value="ECO:0007669"/>
    <property type="project" value="TreeGrafter"/>
</dbReference>
<dbReference type="PANTHER" id="PTHR31328:SF2">
    <property type="entry name" value="BIOGENESIS OF LYSOSOME-RELATED ORGANELLES COMPLEX 1 SUBUNIT 6"/>
    <property type="match status" value="1"/>
</dbReference>
<dbReference type="OrthoDB" id="19659at2759"/>
<name>A0A0L8GXN5_OCTBM</name>
<feature type="region of interest" description="Disordered" evidence="2">
    <location>
        <begin position="1"/>
        <end position="56"/>
    </location>
</feature>
<dbReference type="PANTHER" id="PTHR31328">
    <property type="entry name" value="BIOGENESIS OF LYSOSOME-RELATED ORGANELLES COMPLEX 1 SUBUNIT 6"/>
    <property type="match status" value="1"/>
</dbReference>
<dbReference type="STRING" id="37653.A0A0L8GXN5"/>
<dbReference type="AlphaFoldDB" id="A0A0L8GXN5"/>
<evidence type="ECO:0008006" key="4">
    <source>
        <dbReference type="Google" id="ProtNLM"/>
    </source>
</evidence>
<proteinExistence type="predicted"/>
<sequence>MDLPSSCDDSKDFKSKSKDSEADTTCITSDDKDDAISMSADGEAGTVSTRTDDEETISEDHLEAVEVTELIEDQLDSSEYISEEHVQKLSHDLMDLFLPNLELAKKSLHELTQNQKILIETVQQENAKFDECSSREKLAEILSNAKIYHSKLLSIKKQMFLLQDKSVKLKKRALRLQQQKQKEELQRAQQQEYELEKEQMLEAKVIPKP</sequence>
<feature type="coiled-coil region" evidence="1">
    <location>
        <begin position="166"/>
        <end position="198"/>
    </location>
</feature>
<evidence type="ECO:0000256" key="2">
    <source>
        <dbReference type="SAM" id="MobiDB-lite"/>
    </source>
</evidence>
<keyword evidence="1" id="KW-0175">Coiled coil</keyword>
<organism evidence="3">
    <name type="scientific">Octopus bimaculoides</name>
    <name type="common">California two-spotted octopus</name>
    <dbReference type="NCBI Taxonomy" id="37653"/>
    <lineage>
        <taxon>Eukaryota</taxon>
        <taxon>Metazoa</taxon>
        <taxon>Spiralia</taxon>
        <taxon>Lophotrochozoa</taxon>
        <taxon>Mollusca</taxon>
        <taxon>Cephalopoda</taxon>
        <taxon>Coleoidea</taxon>
        <taxon>Octopodiformes</taxon>
        <taxon>Octopoda</taxon>
        <taxon>Incirrata</taxon>
        <taxon>Octopodidae</taxon>
        <taxon>Octopus</taxon>
    </lineage>
</organism>
<dbReference type="KEGG" id="obi:106874297"/>
<accession>A0A0L8GXN5</accession>
<dbReference type="Pfam" id="PF14712">
    <property type="entry name" value="Snapin_Pallidin"/>
    <property type="match status" value="1"/>
</dbReference>
<dbReference type="EMBL" id="KQ420085">
    <property type="protein sequence ID" value="KOF81345.1"/>
    <property type="molecule type" value="Genomic_DNA"/>
</dbReference>
<dbReference type="GO" id="GO:0030133">
    <property type="term" value="C:transport vesicle"/>
    <property type="evidence" value="ECO:0007669"/>
    <property type="project" value="TreeGrafter"/>
</dbReference>
<feature type="compositionally biased region" description="Basic and acidic residues" evidence="2">
    <location>
        <begin position="8"/>
        <end position="21"/>
    </location>
</feature>
<dbReference type="OMA" id="MMSDVKR"/>
<evidence type="ECO:0000313" key="3">
    <source>
        <dbReference type="EMBL" id="KOF81345.1"/>
    </source>
</evidence>
<reference evidence="3" key="1">
    <citation type="submission" date="2015-07" db="EMBL/GenBank/DDBJ databases">
        <title>MeaNS - Measles Nucleotide Surveillance Program.</title>
        <authorList>
            <person name="Tran T."/>
            <person name="Druce J."/>
        </authorList>
    </citation>
    <scope>NUCLEOTIDE SEQUENCE</scope>
    <source>
        <strain evidence="3">UCB-OBI-ISO-001</strain>
        <tissue evidence="3">Gonad</tissue>
    </source>
</reference>
<gene>
    <name evidence="3" type="ORF">OCBIM_22026648mg</name>
</gene>
<protein>
    <recommendedName>
        <fullName evidence="4">Biogenesis of lysosome-related organelles complex 1 subunit 6</fullName>
    </recommendedName>
</protein>
<evidence type="ECO:0000256" key="1">
    <source>
        <dbReference type="SAM" id="Coils"/>
    </source>
</evidence>